<dbReference type="EMBL" id="KV426052">
    <property type="protein sequence ID" value="KZV90283.1"/>
    <property type="molecule type" value="Genomic_DNA"/>
</dbReference>
<dbReference type="InterPro" id="IPR029058">
    <property type="entry name" value="AB_hydrolase_fold"/>
</dbReference>
<dbReference type="OrthoDB" id="1743579at2759"/>
<dbReference type="GO" id="GO:0016787">
    <property type="term" value="F:hydrolase activity"/>
    <property type="evidence" value="ECO:0007669"/>
    <property type="project" value="UniProtKB-KW"/>
</dbReference>
<evidence type="ECO:0000256" key="1">
    <source>
        <dbReference type="SAM" id="SignalP"/>
    </source>
</evidence>
<gene>
    <name evidence="3" type="ORF">EXIGLDRAFT_770941</name>
</gene>
<evidence type="ECO:0000313" key="4">
    <source>
        <dbReference type="Proteomes" id="UP000077266"/>
    </source>
</evidence>
<dbReference type="SUPFAM" id="SSF53474">
    <property type="entry name" value="alpha/beta-Hydrolases"/>
    <property type="match status" value="1"/>
</dbReference>
<dbReference type="Gene3D" id="3.40.50.1820">
    <property type="entry name" value="alpha/beta hydrolase"/>
    <property type="match status" value="1"/>
</dbReference>
<dbReference type="InParanoid" id="A0A165GBX0"/>
<proteinExistence type="predicted"/>
<feature type="signal peptide" evidence="1">
    <location>
        <begin position="1"/>
        <end position="22"/>
    </location>
</feature>
<dbReference type="InterPro" id="IPR000073">
    <property type="entry name" value="AB_hydrolase_1"/>
</dbReference>
<feature type="domain" description="AB hydrolase-1" evidence="2">
    <location>
        <begin position="83"/>
        <end position="339"/>
    </location>
</feature>
<dbReference type="Pfam" id="PF12697">
    <property type="entry name" value="Abhydrolase_6"/>
    <property type="match status" value="1"/>
</dbReference>
<accession>A0A165GBX0</accession>
<keyword evidence="1" id="KW-0732">Signal</keyword>
<evidence type="ECO:0000313" key="3">
    <source>
        <dbReference type="EMBL" id="KZV90283.1"/>
    </source>
</evidence>
<feature type="chain" id="PRO_5007858136" evidence="1">
    <location>
        <begin position="23"/>
        <end position="358"/>
    </location>
</feature>
<name>A0A165GBX0_EXIGL</name>
<evidence type="ECO:0000259" key="2">
    <source>
        <dbReference type="Pfam" id="PF12697"/>
    </source>
</evidence>
<reference evidence="3 4" key="1">
    <citation type="journal article" date="2016" name="Mol. Biol. Evol.">
        <title>Comparative Genomics of Early-Diverging Mushroom-Forming Fungi Provides Insights into the Origins of Lignocellulose Decay Capabilities.</title>
        <authorList>
            <person name="Nagy L.G."/>
            <person name="Riley R."/>
            <person name="Tritt A."/>
            <person name="Adam C."/>
            <person name="Daum C."/>
            <person name="Floudas D."/>
            <person name="Sun H."/>
            <person name="Yadav J.S."/>
            <person name="Pangilinan J."/>
            <person name="Larsson K.H."/>
            <person name="Matsuura K."/>
            <person name="Barry K."/>
            <person name="Labutti K."/>
            <person name="Kuo R."/>
            <person name="Ohm R.A."/>
            <person name="Bhattacharya S.S."/>
            <person name="Shirouzu T."/>
            <person name="Yoshinaga Y."/>
            <person name="Martin F.M."/>
            <person name="Grigoriev I.V."/>
            <person name="Hibbett D.S."/>
        </authorList>
    </citation>
    <scope>NUCLEOTIDE SEQUENCE [LARGE SCALE GENOMIC DNA]</scope>
    <source>
        <strain evidence="3 4">HHB12029</strain>
    </source>
</reference>
<keyword evidence="4" id="KW-1185">Reference proteome</keyword>
<protein>
    <submittedName>
        <fullName evidence="3">Alpha/beta-hydrolase</fullName>
    </submittedName>
</protein>
<keyword evidence="3" id="KW-0378">Hydrolase</keyword>
<organism evidence="3 4">
    <name type="scientific">Exidia glandulosa HHB12029</name>
    <dbReference type="NCBI Taxonomy" id="1314781"/>
    <lineage>
        <taxon>Eukaryota</taxon>
        <taxon>Fungi</taxon>
        <taxon>Dikarya</taxon>
        <taxon>Basidiomycota</taxon>
        <taxon>Agaricomycotina</taxon>
        <taxon>Agaricomycetes</taxon>
        <taxon>Auriculariales</taxon>
        <taxon>Exidiaceae</taxon>
        <taxon>Exidia</taxon>
    </lineage>
</organism>
<dbReference type="AlphaFoldDB" id="A0A165GBX0"/>
<dbReference type="Proteomes" id="UP000077266">
    <property type="component" value="Unassembled WGS sequence"/>
</dbReference>
<sequence length="358" mass="38483">MVPFSLLPIASFLTFLSRPAQTFPAPHCTESLASVTASATNFDLSSGSLPENATVPVSGTFKVKLRFCEPTVVVPGRVDTLQVVVHGLTYGHQYMDPDFEPDTYSWVRWASAHGYATLNMDRLGYGESDHPDPATVVQPPFDAAFMAQIIRLGRAGRVAGAPGPFKKIVYVGHSFGSRVGNEVISTFPDLVDAAILTGYGHKIGNPGDVAFQPAKEVDPVRFGDLPSGYVTSVDAESRAAGFYGAQGTFDPAMLAYDEAQKDTASVGELAFLTGTKDGIVGRPAPDFKGDVFAVSGDSDLFVCTEPNCTNLASEEQFYPAARSFEFAVIPDAGHCLHLHFTAPILYKTTLDWLNRHGY</sequence>